<dbReference type="RefSeq" id="WP_191739889.1">
    <property type="nucleotide sequence ID" value="NZ_JACSQB010000053.1"/>
</dbReference>
<keyword evidence="1" id="KW-1133">Transmembrane helix</keyword>
<dbReference type="EMBL" id="JACSQB010000053">
    <property type="protein sequence ID" value="MBD8046913.1"/>
    <property type="molecule type" value="Genomic_DNA"/>
</dbReference>
<evidence type="ECO:0000256" key="1">
    <source>
        <dbReference type="SAM" id="Phobius"/>
    </source>
</evidence>
<comment type="caution">
    <text evidence="2">The sequence shown here is derived from an EMBL/GenBank/DDBJ whole genome shotgun (WGS) entry which is preliminary data.</text>
</comment>
<keyword evidence="1" id="KW-0812">Transmembrane</keyword>
<organism evidence="2 3">
    <name type="scientific">Clostridium faecium</name>
    <dbReference type="NCBI Taxonomy" id="2762223"/>
    <lineage>
        <taxon>Bacteria</taxon>
        <taxon>Bacillati</taxon>
        <taxon>Bacillota</taxon>
        <taxon>Clostridia</taxon>
        <taxon>Eubacteriales</taxon>
        <taxon>Clostridiaceae</taxon>
        <taxon>Clostridium</taxon>
    </lineage>
</organism>
<keyword evidence="1" id="KW-0472">Membrane</keyword>
<sequence length="54" mass="6062">MLFTKVLVIEAVVVLISSVACCIKNRKTKYSFLLIWLAILLNLGMLFLVGMSLM</sequence>
<dbReference type="PROSITE" id="PS51257">
    <property type="entry name" value="PROKAR_LIPOPROTEIN"/>
    <property type="match status" value="1"/>
</dbReference>
<feature type="transmembrane region" description="Helical" evidence="1">
    <location>
        <begin position="6"/>
        <end position="23"/>
    </location>
</feature>
<name>A0ABR8YSC6_9CLOT</name>
<reference evidence="2 3" key="1">
    <citation type="submission" date="2020-08" db="EMBL/GenBank/DDBJ databases">
        <title>A Genomic Blueprint of the Chicken Gut Microbiome.</title>
        <authorList>
            <person name="Gilroy R."/>
            <person name="Ravi A."/>
            <person name="Getino M."/>
            <person name="Pursley I."/>
            <person name="Horton D.L."/>
            <person name="Alikhan N.-F."/>
            <person name="Baker D."/>
            <person name="Gharbi K."/>
            <person name="Hall N."/>
            <person name="Watson M."/>
            <person name="Adriaenssens E.M."/>
            <person name="Foster-Nyarko E."/>
            <person name="Jarju S."/>
            <person name="Secka A."/>
            <person name="Antonio M."/>
            <person name="Oren A."/>
            <person name="Chaudhuri R."/>
            <person name="La Ragione R.M."/>
            <person name="Hildebrand F."/>
            <person name="Pallen M.J."/>
        </authorList>
    </citation>
    <scope>NUCLEOTIDE SEQUENCE [LARGE SCALE GENOMIC DNA]</scope>
    <source>
        <strain evidence="2 3">N37</strain>
    </source>
</reference>
<protein>
    <submittedName>
        <fullName evidence="2">Uncharacterized protein</fullName>
    </submittedName>
</protein>
<proteinExistence type="predicted"/>
<evidence type="ECO:0000313" key="2">
    <source>
        <dbReference type="EMBL" id="MBD8046913.1"/>
    </source>
</evidence>
<feature type="transmembrane region" description="Helical" evidence="1">
    <location>
        <begin position="30"/>
        <end position="53"/>
    </location>
</feature>
<accession>A0ABR8YSC6</accession>
<gene>
    <name evidence="2" type="ORF">H9637_07640</name>
</gene>
<evidence type="ECO:0000313" key="3">
    <source>
        <dbReference type="Proteomes" id="UP000627166"/>
    </source>
</evidence>
<keyword evidence="3" id="KW-1185">Reference proteome</keyword>
<dbReference type="Proteomes" id="UP000627166">
    <property type="component" value="Unassembled WGS sequence"/>
</dbReference>